<dbReference type="PANTHER" id="PTHR43943">
    <property type="entry name" value="DEHYDROGENASE/REDUCTASE (SDR FAMILY) MEMBER 4"/>
    <property type="match status" value="1"/>
</dbReference>
<reference evidence="4" key="1">
    <citation type="submission" date="2016-06" db="EMBL/GenBank/DDBJ databases">
        <authorList>
            <person name="Varghese N."/>
            <person name="Submissions Spin"/>
        </authorList>
    </citation>
    <scope>NUCLEOTIDE SEQUENCE [LARGE SCALE GENOMIC DNA]</scope>
    <source>
        <strain evidence="4">DSM 44151</strain>
    </source>
</reference>
<organism evidence="3 4">
    <name type="scientific">Micromonospora chersina</name>
    <dbReference type="NCBI Taxonomy" id="47854"/>
    <lineage>
        <taxon>Bacteria</taxon>
        <taxon>Bacillati</taxon>
        <taxon>Actinomycetota</taxon>
        <taxon>Actinomycetes</taxon>
        <taxon>Micromonosporales</taxon>
        <taxon>Micromonosporaceae</taxon>
        <taxon>Micromonospora</taxon>
    </lineage>
</organism>
<dbReference type="GeneID" id="43282561"/>
<dbReference type="Pfam" id="PF13561">
    <property type="entry name" value="adh_short_C2"/>
    <property type="match status" value="1"/>
</dbReference>
<dbReference type="Gene3D" id="3.40.50.720">
    <property type="entry name" value="NAD(P)-binding Rossmann-like Domain"/>
    <property type="match status" value="1"/>
</dbReference>
<dbReference type="RefSeq" id="WP_091320808.1">
    <property type="nucleotide sequence ID" value="NZ_FMIB01000002.1"/>
</dbReference>
<dbReference type="GO" id="GO:0016491">
    <property type="term" value="F:oxidoreductase activity"/>
    <property type="evidence" value="ECO:0007669"/>
    <property type="project" value="UniProtKB-KW"/>
</dbReference>
<dbReference type="EMBL" id="FMIB01000002">
    <property type="protein sequence ID" value="SCL71491.1"/>
    <property type="molecule type" value="Genomic_DNA"/>
</dbReference>
<evidence type="ECO:0000313" key="4">
    <source>
        <dbReference type="Proteomes" id="UP000198605"/>
    </source>
</evidence>
<accession>A0A1C6VYS2</accession>
<dbReference type="PRINTS" id="PR00081">
    <property type="entry name" value="GDHRDH"/>
</dbReference>
<keyword evidence="2" id="KW-0560">Oxidoreductase</keyword>
<evidence type="ECO:0000256" key="1">
    <source>
        <dbReference type="ARBA" id="ARBA00006484"/>
    </source>
</evidence>
<proteinExistence type="inferred from homology"/>
<comment type="similarity">
    <text evidence="1">Belongs to the short-chain dehydrogenases/reductases (SDR) family.</text>
</comment>
<keyword evidence="4" id="KW-1185">Reference proteome</keyword>
<name>A0A1C6VYS2_9ACTN</name>
<dbReference type="OrthoDB" id="9804774at2"/>
<protein>
    <submittedName>
        <fullName evidence="3">3-oxoacyl-[acyl-carrier protein] reductase</fullName>
    </submittedName>
</protein>
<gene>
    <name evidence="3" type="ORF">GA0070603_5952</name>
</gene>
<dbReference type="AlphaFoldDB" id="A0A1C6VYS2"/>
<dbReference type="InterPro" id="IPR036291">
    <property type="entry name" value="NAD(P)-bd_dom_sf"/>
</dbReference>
<sequence>MDLGLADRVYVLTGASDGLGFATAEQLVADGARVVISSRAPERVAAAVEALGGPERAVGLTADLTDPGTPERLVAAARERFGRLDGALISVGGPPRGTAAQITDEQWRESFETVFLGSVRTARTVAAALTDGGAIGLVLSTSVRGPLPGLGISNGLRPGLAGVAKDLADEYGPRGVRVVSLLPGRIMTARNRELLAAAGDPERARAEAEASIPLGRIGDPAEFGRVAAFLLSPAAGYVTGITVPVDGGALRGL</sequence>
<dbReference type="PANTHER" id="PTHR43943:SF17">
    <property type="entry name" value="3-PHENYLPROPIONATE-DIHYDRODIOL_CINNAMIC ACID-DIHYDRODIOL DEHYDROGENASE"/>
    <property type="match status" value="1"/>
</dbReference>
<dbReference type="Proteomes" id="UP000198605">
    <property type="component" value="Unassembled WGS sequence"/>
</dbReference>
<evidence type="ECO:0000256" key="2">
    <source>
        <dbReference type="ARBA" id="ARBA00023002"/>
    </source>
</evidence>
<evidence type="ECO:0000313" key="3">
    <source>
        <dbReference type="EMBL" id="SCL71491.1"/>
    </source>
</evidence>
<dbReference type="STRING" id="47854.GA0070603_5952"/>
<dbReference type="SUPFAM" id="SSF51735">
    <property type="entry name" value="NAD(P)-binding Rossmann-fold domains"/>
    <property type="match status" value="1"/>
</dbReference>
<dbReference type="InterPro" id="IPR002347">
    <property type="entry name" value="SDR_fam"/>
</dbReference>